<feature type="compositionally biased region" description="Pro residues" evidence="1">
    <location>
        <begin position="67"/>
        <end position="115"/>
    </location>
</feature>
<dbReference type="InterPro" id="IPR011990">
    <property type="entry name" value="TPR-like_helical_dom_sf"/>
</dbReference>
<accession>A0A7S2JBE9</accession>
<gene>
    <name evidence="2" type="ORF">CBRE1094_LOCUS41955</name>
</gene>
<dbReference type="AlphaFoldDB" id="A0A7S2JBE9"/>
<dbReference type="SUPFAM" id="SSF48452">
    <property type="entry name" value="TPR-like"/>
    <property type="match status" value="1"/>
</dbReference>
<protein>
    <submittedName>
        <fullName evidence="2">Uncharacterized protein</fullName>
    </submittedName>
</protein>
<evidence type="ECO:0000313" key="2">
    <source>
        <dbReference type="EMBL" id="CAD9542271.1"/>
    </source>
</evidence>
<feature type="region of interest" description="Disordered" evidence="1">
    <location>
        <begin position="35"/>
        <end position="164"/>
    </location>
</feature>
<feature type="compositionally biased region" description="Pro residues" evidence="1">
    <location>
        <begin position="42"/>
        <end position="54"/>
    </location>
</feature>
<proteinExistence type="predicted"/>
<reference evidence="2" key="1">
    <citation type="submission" date="2021-01" db="EMBL/GenBank/DDBJ databases">
        <authorList>
            <person name="Corre E."/>
            <person name="Pelletier E."/>
            <person name="Niang G."/>
            <person name="Scheremetjew M."/>
            <person name="Finn R."/>
            <person name="Kale V."/>
            <person name="Holt S."/>
            <person name="Cochrane G."/>
            <person name="Meng A."/>
            <person name="Brown T."/>
            <person name="Cohen L."/>
        </authorList>
    </citation>
    <scope>NUCLEOTIDE SEQUENCE</scope>
    <source>
        <strain evidence="2">UTEX LB 985</strain>
    </source>
</reference>
<name>A0A7S2JBE9_9EUKA</name>
<sequence>MCLLATADPAVCIKRGLPRPHTAWIMPSYSKVALRSEEDDALPPPQPPSRPPPSRSFVASQRGEEPAPVPPSVPRPIVQPKPEPPSSARPVPPSSVRPEPAATPLPSQPQVPRPDPSAIVKPPSVPRPQPSSLPNTTGVGAVTLPSRPRPAKSFVADQRATKGATATAQDSTIALQDFHAQIGASVPKAALEAIFGNIIADARAKFHQHKFEDALHGFQYCLAVIEKTAGGDGGMGAKHAEFGALMHNIASCLHCLGDLPRAKQYYERALVAFDTPPPSRMSYLLFGDVDRKRCEFVRERLVDIEFGRLPDLTKFLDGYGKRREVTDDLKEEKRTPSSYGIAGAYPDPFLGQINALAFTART</sequence>
<evidence type="ECO:0000256" key="1">
    <source>
        <dbReference type="SAM" id="MobiDB-lite"/>
    </source>
</evidence>
<dbReference type="EMBL" id="HBGU01076954">
    <property type="protein sequence ID" value="CAD9542271.1"/>
    <property type="molecule type" value="Transcribed_RNA"/>
</dbReference>
<organism evidence="2">
    <name type="scientific">Haptolina brevifila</name>
    <dbReference type="NCBI Taxonomy" id="156173"/>
    <lineage>
        <taxon>Eukaryota</taxon>
        <taxon>Haptista</taxon>
        <taxon>Haptophyta</taxon>
        <taxon>Prymnesiophyceae</taxon>
        <taxon>Prymnesiales</taxon>
        <taxon>Prymnesiaceae</taxon>
        <taxon>Haptolina</taxon>
    </lineage>
</organism>
<dbReference type="Gene3D" id="1.25.40.10">
    <property type="entry name" value="Tetratricopeptide repeat domain"/>
    <property type="match status" value="1"/>
</dbReference>